<dbReference type="Proteomes" id="UP000541558">
    <property type="component" value="Unassembled WGS sequence"/>
</dbReference>
<sequence>MSKSSIPDGTYTITKWNRPIGIAPTPQGPSGEAIVLGQATHWGVRKGPGESEGYIISDEEKVVVNLNGGIAILPFEQAREGRLPFLWEIWRSEPMKYSIVSVQKGEAGEMLAWRVSGRAPGDSVQLEVLEGAAAQNQVFRIDEVRA</sequence>
<accession>A0A8H5BV82</accession>
<proteinExistence type="predicted"/>
<evidence type="ECO:0000313" key="2">
    <source>
        <dbReference type="Proteomes" id="UP000541558"/>
    </source>
</evidence>
<dbReference type="AlphaFoldDB" id="A0A8H5BV82"/>
<protein>
    <submittedName>
        <fullName evidence="1">Uncharacterized protein</fullName>
    </submittedName>
</protein>
<name>A0A8H5BV82_9AGAR</name>
<reference evidence="1 2" key="1">
    <citation type="journal article" date="2020" name="ISME J.">
        <title>Uncovering the hidden diversity of litter-decomposition mechanisms in mushroom-forming fungi.</title>
        <authorList>
            <person name="Floudas D."/>
            <person name="Bentzer J."/>
            <person name="Ahren D."/>
            <person name="Johansson T."/>
            <person name="Persson P."/>
            <person name="Tunlid A."/>
        </authorList>
    </citation>
    <scope>NUCLEOTIDE SEQUENCE [LARGE SCALE GENOMIC DNA]</scope>
    <source>
        <strain evidence="1 2">CBS 175.51</strain>
    </source>
</reference>
<keyword evidence="2" id="KW-1185">Reference proteome</keyword>
<organism evidence="1 2">
    <name type="scientific">Ephemerocybe angulata</name>
    <dbReference type="NCBI Taxonomy" id="980116"/>
    <lineage>
        <taxon>Eukaryota</taxon>
        <taxon>Fungi</taxon>
        <taxon>Dikarya</taxon>
        <taxon>Basidiomycota</taxon>
        <taxon>Agaricomycotina</taxon>
        <taxon>Agaricomycetes</taxon>
        <taxon>Agaricomycetidae</taxon>
        <taxon>Agaricales</taxon>
        <taxon>Agaricineae</taxon>
        <taxon>Psathyrellaceae</taxon>
        <taxon>Ephemerocybe</taxon>
    </lineage>
</organism>
<gene>
    <name evidence="1" type="ORF">D9611_013424</name>
</gene>
<evidence type="ECO:0000313" key="1">
    <source>
        <dbReference type="EMBL" id="KAF5329841.1"/>
    </source>
</evidence>
<comment type="caution">
    <text evidence="1">The sequence shown here is derived from an EMBL/GenBank/DDBJ whole genome shotgun (WGS) entry which is preliminary data.</text>
</comment>
<dbReference type="EMBL" id="JAACJK010000120">
    <property type="protein sequence ID" value="KAF5329841.1"/>
    <property type="molecule type" value="Genomic_DNA"/>
</dbReference>